<dbReference type="Pfam" id="PF02492">
    <property type="entry name" value="cobW"/>
    <property type="match status" value="1"/>
</dbReference>
<evidence type="ECO:0000256" key="2">
    <source>
        <dbReference type="ARBA" id="ARBA00022801"/>
    </source>
</evidence>
<dbReference type="PANTHER" id="PTHR43603">
    <property type="entry name" value="COBW DOMAIN-CONTAINING PROTEIN DDB_G0274527"/>
    <property type="match status" value="1"/>
</dbReference>
<evidence type="ECO:0000313" key="8">
    <source>
        <dbReference type="Proteomes" id="UP001232245"/>
    </source>
</evidence>
<evidence type="ECO:0000256" key="3">
    <source>
        <dbReference type="ARBA" id="ARBA00023186"/>
    </source>
</evidence>
<dbReference type="InterPro" id="IPR036627">
    <property type="entry name" value="CobW-likC_sf"/>
</dbReference>
<dbReference type="InterPro" id="IPR027417">
    <property type="entry name" value="P-loop_NTPase"/>
</dbReference>
<accession>A0ABT9Z6N0</accession>
<dbReference type="Pfam" id="PF07683">
    <property type="entry name" value="CobW_C"/>
    <property type="match status" value="1"/>
</dbReference>
<dbReference type="PANTHER" id="PTHR43603:SF3">
    <property type="entry name" value="ZINC CHAPERONE YCIC"/>
    <property type="match status" value="1"/>
</dbReference>
<comment type="similarity">
    <text evidence="4">Belongs to the SIMIBI class G3E GTPase family. ZNG1 subfamily.</text>
</comment>
<evidence type="ECO:0000256" key="1">
    <source>
        <dbReference type="ARBA" id="ARBA00022741"/>
    </source>
</evidence>
<dbReference type="InterPro" id="IPR051927">
    <property type="entry name" value="Zn_Chap_cDPG_Synth"/>
</dbReference>
<proteinExistence type="inferred from homology"/>
<feature type="domain" description="CobW C-terminal" evidence="6">
    <location>
        <begin position="259"/>
        <end position="374"/>
    </location>
</feature>
<gene>
    <name evidence="7" type="ORF">J2S02_003841</name>
</gene>
<evidence type="ECO:0000256" key="4">
    <source>
        <dbReference type="ARBA" id="ARBA00034320"/>
    </source>
</evidence>
<dbReference type="Proteomes" id="UP001232245">
    <property type="component" value="Unassembled WGS sequence"/>
</dbReference>
<protein>
    <submittedName>
        <fullName evidence="7">G3E family GTPase</fullName>
    </submittedName>
</protein>
<name>A0ABT9Z6N0_9BACI</name>
<evidence type="ECO:0000313" key="7">
    <source>
        <dbReference type="EMBL" id="MDQ0227496.1"/>
    </source>
</evidence>
<dbReference type="InterPro" id="IPR003495">
    <property type="entry name" value="CobW/HypB/UreG_nucleotide-bd"/>
</dbReference>
<keyword evidence="1" id="KW-0547">Nucleotide-binding</keyword>
<organism evidence="7 8">
    <name type="scientific">Metabacillus niabensis</name>
    <dbReference type="NCBI Taxonomy" id="324854"/>
    <lineage>
        <taxon>Bacteria</taxon>
        <taxon>Bacillati</taxon>
        <taxon>Bacillota</taxon>
        <taxon>Bacilli</taxon>
        <taxon>Bacillales</taxon>
        <taxon>Bacillaceae</taxon>
        <taxon>Metabacillus</taxon>
    </lineage>
</organism>
<dbReference type="EMBL" id="JAUSTZ010000009">
    <property type="protein sequence ID" value="MDQ0227496.1"/>
    <property type="molecule type" value="Genomic_DNA"/>
</dbReference>
<dbReference type="SUPFAM" id="SSF52540">
    <property type="entry name" value="P-loop containing nucleoside triphosphate hydrolases"/>
    <property type="match status" value="1"/>
</dbReference>
<dbReference type="Gene3D" id="3.30.1220.10">
    <property type="entry name" value="CobW-like, C-terminal domain"/>
    <property type="match status" value="1"/>
</dbReference>
<dbReference type="Gene3D" id="3.40.50.300">
    <property type="entry name" value="P-loop containing nucleotide triphosphate hydrolases"/>
    <property type="match status" value="1"/>
</dbReference>
<comment type="catalytic activity">
    <reaction evidence="5">
        <text>GTP + H2O = GDP + phosphate + H(+)</text>
        <dbReference type="Rhea" id="RHEA:19669"/>
        <dbReference type="ChEBI" id="CHEBI:15377"/>
        <dbReference type="ChEBI" id="CHEBI:15378"/>
        <dbReference type="ChEBI" id="CHEBI:37565"/>
        <dbReference type="ChEBI" id="CHEBI:43474"/>
        <dbReference type="ChEBI" id="CHEBI:58189"/>
    </reaction>
    <physiologicalReaction direction="left-to-right" evidence="5">
        <dbReference type="Rhea" id="RHEA:19670"/>
    </physiologicalReaction>
</comment>
<sequence length="403" mass="46042">MKKIPVTVLSGYLGAGKTTILNHILQNREGIKVAVIVNDMSEVNIDAETIKQGGGLKRTEEKLVEMSNGCICCTLREDLLIEVEKLALEGNIDYIVIESTGISEPVPVAQTFSYIDEELGIDLTRFCKLDTMVTVVDANRFWKDFRSGDSLLDRKEALSEEDNREIADLLLDQIEFCDVLIINKCDLVSEEKLRHLEKVLRKLQPEARIIRTSKGKIQPKEILNTNLFDFDKASESAGWIKELTMGHKEHKPEMEEYGITSFVYKRRLPFHSERFYQLMHSLSQNIVRVKGIAWCATRNELALSVSQAGPSIQIEPVAYWVATMSIVEQNYILSENPHIKAEWDPEFGDRMTQLVFIGTEMNEKEVSKQLDACLLTGDEFDLDWKLFKDPFHWDIPNKANEPL</sequence>
<evidence type="ECO:0000256" key="5">
    <source>
        <dbReference type="ARBA" id="ARBA00049117"/>
    </source>
</evidence>
<dbReference type="InterPro" id="IPR011629">
    <property type="entry name" value="CobW-like_C"/>
</dbReference>
<keyword evidence="2" id="KW-0378">Hydrolase</keyword>
<reference evidence="7 8" key="1">
    <citation type="submission" date="2023-07" db="EMBL/GenBank/DDBJ databases">
        <title>Genomic Encyclopedia of Type Strains, Phase IV (KMG-IV): sequencing the most valuable type-strain genomes for metagenomic binning, comparative biology and taxonomic classification.</title>
        <authorList>
            <person name="Goeker M."/>
        </authorList>
    </citation>
    <scope>NUCLEOTIDE SEQUENCE [LARGE SCALE GENOMIC DNA]</scope>
    <source>
        <strain evidence="7 8">DSM 17723</strain>
    </source>
</reference>
<comment type="caution">
    <text evidence="7">The sequence shown here is derived from an EMBL/GenBank/DDBJ whole genome shotgun (WGS) entry which is preliminary data.</text>
</comment>
<dbReference type="SMART" id="SM00833">
    <property type="entry name" value="CobW_C"/>
    <property type="match status" value="1"/>
</dbReference>
<keyword evidence="3" id="KW-0143">Chaperone</keyword>
<keyword evidence="8" id="KW-1185">Reference proteome</keyword>
<dbReference type="RefSeq" id="WP_174881721.1">
    <property type="nucleotide sequence ID" value="NZ_CADEPK010000412.1"/>
</dbReference>
<dbReference type="CDD" id="cd03112">
    <property type="entry name" value="CobW-like"/>
    <property type="match status" value="1"/>
</dbReference>
<evidence type="ECO:0000259" key="6">
    <source>
        <dbReference type="SMART" id="SM00833"/>
    </source>
</evidence>